<dbReference type="AlphaFoldDB" id="A0A0F5I2V0"/>
<dbReference type="InterPro" id="IPR029261">
    <property type="entry name" value="Transposase_Znf"/>
</dbReference>
<evidence type="ECO:0000313" key="5">
    <source>
        <dbReference type="Proteomes" id="UP000031563"/>
    </source>
</evidence>
<dbReference type="RefSeq" id="WP_040047594.1">
    <property type="nucleotide sequence ID" value="NZ_JWIR02000040.1"/>
</dbReference>
<dbReference type="InterPro" id="IPR047951">
    <property type="entry name" value="Transpos_ISL3"/>
</dbReference>
<dbReference type="Pfam" id="PF13542">
    <property type="entry name" value="HTH_Tnp_ISL3"/>
    <property type="match status" value="1"/>
</dbReference>
<keyword evidence="5" id="KW-1185">Reference proteome</keyword>
<dbReference type="PANTHER" id="PTHR33498">
    <property type="entry name" value="TRANSPOSASE FOR INSERTION SEQUENCE ELEMENT IS1557"/>
    <property type="match status" value="1"/>
</dbReference>
<evidence type="ECO:0000259" key="2">
    <source>
        <dbReference type="Pfam" id="PF13542"/>
    </source>
</evidence>
<dbReference type="InterPro" id="IPR032877">
    <property type="entry name" value="Transposase_HTH"/>
</dbReference>
<dbReference type="OrthoDB" id="6197054at2"/>
<protein>
    <submittedName>
        <fullName evidence="4">Mobile element protein</fullName>
    </submittedName>
</protein>
<dbReference type="Pfam" id="PF01610">
    <property type="entry name" value="DDE_Tnp_ISL3"/>
    <property type="match status" value="1"/>
</dbReference>
<gene>
    <name evidence="4" type="ORF">QY95_02205</name>
</gene>
<feature type="domain" description="Transposase IS204/IS1001/IS1096/IS1165 DDE" evidence="1">
    <location>
        <begin position="156"/>
        <end position="383"/>
    </location>
</feature>
<organism evidence="4 5">
    <name type="scientific">Bacillus thermotolerans</name>
    <name type="common">Quasibacillus thermotolerans</name>
    <dbReference type="NCBI Taxonomy" id="1221996"/>
    <lineage>
        <taxon>Bacteria</taxon>
        <taxon>Bacillati</taxon>
        <taxon>Bacillota</taxon>
        <taxon>Bacilli</taxon>
        <taxon>Bacillales</taxon>
        <taxon>Bacillaceae</taxon>
        <taxon>Bacillus</taxon>
    </lineage>
</organism>
<name>A0A0F5I2V0_BACTR</name>
<dbReference type="EMBL" id="JWIR02000040">
    <property type="protein sequence ID" value="KKB39575.1"/>
    <property type="molecule type" value="Genomic_DNA"/>
</dbReference>
<dbReference type="PANTHER" id="PTHR33498:SF1">
    <property type="entry name" value="TRANSPOSASE FOR INSERTION SEQUENCE ELEMENT IS1557"/>
    <property type="match status" value="1"/>
</dbReference>
<dbReference type="InterPro" id="IPR002560">
    <property type="entry name" value="Transposase_DDE"/>
</dbReference>
<feature type="domain" description="Transposase IS204/IS1001/IS1096/IS1165 helix-turn-helix" evidence="2">
    <location>
        <begin position="87"/>
        <end position="132"/>
    </location>
</feature>
<comment type="caution">
    <text evidence="4">The sequence shown here is derived from an EMBL/GenBank/DDBJ whole genome shotgun (WGS) entry which is preliminary data.</text>
</comment>
<accession>A0A0F5I2V0</accession>
<dbReference type="Proteomes" id="UP000031563">
    <property type="component" value="Unassembled WGS sequence"/>
</dbReference>
<reference evidence="4" key="1">
    <citation type="submission" date="2015-02" db="EMBL/GenBank/DDBJ databases">
        <title>Genome Assembly of Bacillaceae bacterium MTCC 8252.</title>
        <authorList>
            <person name="Verma A."/>
            <person name="Khatri I."/>
            <person name="Mual P."/>
            <person name="Subramanian S."/>
            <person name="Krishnamurthi S."/>
        </authorList>
    </citation>
    <scope>NUCLEOTIDE SEQUENCE [LARGE SCALE GENOMIC DNA]</scope>
    <source>
        <strain evidence="4">MTCC 8252</strain>
    </source>
</reference>
<proteinExistence type="predicted"/>
<evidence type="ECO:0000259" key="3">
    <source>
        <dbReference type="Pfam" id="PF14690"/>
    </source>
</evidence>
<feature type="domain" description="Transposase IS204/IS1001/IS1096/IS1165 zinc-finger" evidence="3">
    <location>
        <begin position="34"/>
        <end position="78"/>
    </location>
</feature>
<evidence type="ECO:0000313" key="4">
    <source>
        <dbReference type="EMBL" id="KKB39575.1"/>
    </source>
</evidence>
<sequence length="397" mass="46763">MFSVSLDLPEFEVVKQVFLEDCNLLHVEKNTTEDRCSYCGFFSSHVHDWRTRKVRDLSVLGKPLFLFVRVYRYRCHNCNEVFSQTFESISPNKHQTNRYREYLYEMCIGSTIQEVSRKEKIPYTTVERIFYSVAKEKEKEHLETLESVLENNELILSLDEIAVRKGHRYETVLMDTQSGSVLGMEHQRSYSSTQILLAKKILSDKCIHTVVMDMSDPFHKAVKSIFPEACIVIDKYHVVQKVTHALDQVRKKTPGLKKGRFKLLKGSEKLTANEKQQLDEMLKEHSELSYAYFLKELFREIYQVNDYDTADSLLEEWIQLAWSSPFPSFHQVAKTIENWKAQILQYFLTPFTNGRIEGTNHKIKNIKRRAFGFRNLERFRLRVFLECTGKTYKNQVA</sequence>
<dbReference type="NCBIfam" id="NF033550">
    <property type="entry name" value="transpos_ISL3"/>
    <property type="match status" value="1"/>
</dbReference>
<dbReference type="Pfam" id="PF14690">
    <property type="entry name" value="Zn_ribbon_ISL3"/>
    <property type="match status" value="1"/>
</dbReference>
<evidence type="ECO:0000259" key="1">
    <source>
        <dbReference type="Pfam" id="PF01610"/>
    </source>
</evidence>